<name>A0A8X6UGK2_NEPPI</name>
<comment type="caution">
    <text evidence="2">The sequence shown here is derived from an EMBL/GenBank/DDBJ whole genome shotgun (WGS) entry which is preliminary data.</text>
</comment>
<accession>A0A8X6UGK2</accession>
<organism evidence="2 3">
    <name type="scientific">Nephila pilipes</name>
    <name type="common">Giant wood spider</name>
    <name type="synonym">Nephila maculata</name>
    <dbReference type="NCBI Taxonomy" id="299642"/>
    <lineage>
        <taxon>Eukaryota</taxon>
        <taxon>Metazoa</taxon>
        <taxon>Ecdysozoa</taxon>
        <taxon>Arthropoda</taxon>
        <taxon>Chelicerata</taxon>
        <taxon>Arachnida</taxon>
        <taxon>Araneae</taxon>
        <taxon>Araneomorphae</taxon>
        <taxon>Entelegynae</taxon>
        <taxon>Araneoidea</taxon>
        <taxon>Nephilidae</taxon>
        <taxon>Nephila</taxon>
    </lineage>
</organism>
<protein>
    <submittedName>
        <fullName evidence="2">Uncharacterized protein</fullName>
    </submittedName>
</protein>
<dbReference type="Proteomes" id="UP000887013">
    <property type="component" value="Unassembled WGS sequence"/>
</dbReference>
<keyword evidence="3" id="KW-1185">Reference proteome</keyword>
<dbReference type="EMBL" id="BMAW01030174">
    <property type="protein sequence ID" value="GFU15261.1"/>
    <property type="molecule type" value="Genomic_DNA"/>
</dbReference>
<sequence length="35" mass="3719">MLQFQAFGKGSALHSQSAGPQGTTEDWNPIGSEQI</sequence>
<evidence type="ECO:0000256" key="1">
    <source>
        <dbReference type="SAM" id="MobiDB-lite"/>
    </source>
</evidence>
<proteinExistence type="predicted"/>
<dbReference type="AlphaFoldDB" id="A0A8X6UGK2"/>
<feature type="non-terminal residue" evidence="2">
    <location>
        <position position="35"/>
    </location>
</feature>
<feature type="region of interest" description="Disordered" evidence="1">
    <location>
        <begin position="1"/>
        <end position="35"/>
    </location>
</feature>
<evidence type="ECO:0000313" key="3">
    <source>
        <dbReference type="Proteomes" id="UP000887013"/>
    </source>
</evidence>
<evidence type="ECO:0000313" key="2">
    <source>
        <dbReference type="EMBL" id="GFU15261.1"/>
    </source>
</evidence>
<gene>
    <name evidence="2" type="ORF">NPIL_417671</name>
</gene>
<reference evidence="2" key="1">
    <citation type="submission" date="2020-08" db="EMBL/GenBank/DDBJ databases">
        <title>Multicomponent nature underlies the extraordinary mechanical properties of spider dragline silk.</title>
        <authorList>
            <person name="Kono N."/>
            <person name="Nakamura H."/>
            <person name="Mori M."/>
            <person name="Yoshida Y."/>
            <person name="Ohtoshi R."/>
            <person name="Malay A.D."/>
            <person name="Moran D.A.P."/>
            <person name="Tomita M."/>
            <person name="Numata K."/>
            <person name="Arakawa K."/>
        </authorList>
    </citation>
    <scope>NUCLEOTIDE SEQUENCE</scope>
</reference>
<feature type="compositionally biased region" description="Polar residues" evidence="1">
    <location>
        <begin position="13"/>
        <end position="35"/>
    </location>
</feature>